<sequence>MSATAAQKTPATPATELAIAARGLSLGYGSLPYVTELDLEVKRGEIVAVLGANGAGKSTTIMGLAGALKPYAGHVEINGEVTTAPMRMRARQGLAVVTQERCVFMGMTVRDNLRAGGVTVEAALEYFPELEEHVGRTVGFLSGGQQQMLAAARAIARRPKILLADELSLGLAPKIVDRILEVLERACREENLGVLLVEQQVVKALSVAHRGVVLRRGRLELEGTATELKSRLDEVQALYL</sequence>
<dbReference type="Pfam" id="PF00005">
    <property type="entry name" value="ABC_tran"/>
    <property type="match status" value="1"/>
</dbReference>
<dbReference type="GO" id="GO:0005524">
    <property type="term" value="F:ATP binding"/>
    <property type="evidence" value="ECO:0007669"/>
    <property type="project" value="UniProtKB-KW"/>
</dbReference>
<feature type="domain" description="ABC transporter" evidence="6">
    <location>
        <begin position="19"/>
        <end position="240"/>
    </location>
</feature>
<evidence type="ECO:0000313" key="7">
    <source>
        <dbReference type="EMBL" id="MBC2864944.1"/>
    </source>
</evidence>
<dbReference type="InterPro" id="IPR003439">
    <property type="entry name" value="ABC_transporter-like_ATP-bd"/>
</dbReference>
<dbReference type="PANTHER" id="PTHR43820">
    <property type="entry name" value="HIGH-AFFINITY BRANCHED-CHAIN AMINO ACID TRANSPORT ATP-BINDING PROTEIN LIVF"/>
    <property type="match status" value="1"/>
</dbReference>
<dbReference type="GO" id="GO:0016887">
    <property type="term" value="F:ATP hydrolysis activity"/>
    <property type="evidence" value="ECO:0007669"/>
    <property type="project" value="InterPro"/>
</dbReference>
<reference evidence="7 8" key="1">
    <citation type="submission" date="2020-08" db="EMBL/GenBank/DDBJ databases">
        <title>Whole-Genome Sequence of French Clinical Streptomyces mexicanus Strain Q0842.</title>
        <authorList>
            <person name="Boxberger M."/>
            <person name="La Scola B."/>
        </authorList>
    </citation>
    <scope>NUCLEOTIDE SEQUENCE [LARGE SCALE GENOMIC DNA]</scope>
    <source>
        <strain evidence="7 8">Marseille-Q0842</strain>
    </source>
</reference>
<evidence type="ECO:0000256" key="1">
    <source>
        <dbReference type="ARBA" id="ARBA00005417"/>
    </source>
</evidence>
<dbReference type="GO" id="GO:0015658">
    <property type="term" value="F:branched-chain amino acid transmembrane transporter activity"/>
    <property type="evidence" value="ECO:0007669"/>
    <property type="project" value="TreeGrafter"/>
</dbReference>
<keyword evidence="8" id="KW-1185">Reference proteome</keyword>
<dbReference type="SMART" id="SM00382">
    <property type="entry name" value="AAA"/>
    <property type="match status" value="1"/>
</dbReference>
<protein>
    <submittedName>
        <fullName evidence="7">ATP-binding cassette domain-containing protein</fullName>
    </submittedName>
</protein>
<comment type="similarity">
    <text evidence="1">Belongs to the ABC transporter superfamily.</text>
</comment>
<evidence type="ECO:0000256" key="5">
    <source>
        <dbReference type="ARBA" id="ARBA00022970"/>
    </source>
</evidence>
<dbReference type="RefSeq" id="WP_159663428.1">
    <property type="nucleotide sequence ID" value="NZ_JACMHY010000002.1"/>
</dbReference>
<keyword evidence="3" id="KW-0547">Nucleotide-binding</keyword>
<keyword evidence="2" id="KW-0813">Transport</keyword>
<accession>A0A7X1HXQ0</accession>
<evidence type="ECO:0000256" key="3">
    <source>
        <dbReference type="ARBA" id="ARBA00022741"/>
    </source>
</evidence>
<dbReference type="InterPro" id="IPR003593">
    <property type="entry name" value="AAA+_ATPase"/>
</dbReference>
<comment type="caution">
    <text evidence="7">The sequence shown here is derived from an EMBL/GenBank/DDBJ whole genome shotgun (WGS) entry which is preliminary data.</text>
</comment>
<dbReference type="PANTHER" id="PTHR43820:SF4">
    <property type="entry name" value="HIGH-AFFINITY BRANCHED-CHAIN AMINO ACID TRANSPORT ATP-BINDING PROTEIN LIVF"/>
    <property type="match status" value="1"/>
</dbReference>
<gene>
    <name evidence="7" type="ORF">H1R13_08010</name>
</gene>
<keyword evidence="5" id="KW-0029">Amino-acid transport</keyword>
<dbReference type="InterPro" id="IPR052156">
    <property type="entry name" value="BCAA_Transport_ATP-bd_LivF"/>
</dbReference>
<dbReference type="EMBL" id="JACMHY010000002">
    <property type="protein sequence ID" value="MBC2864944.1"/>
    <property type="molecule type" value="Genomic_DNA"/>
</dbReference>
<evidence type="ECO:0000256" key="2">
    <source>
        <dbReference type="ARBA" id="ARBA00022448"/>
    </source>
</evidence>
<dbReference type="PROSITE" id="PS50893">
    <property type="entry name" value="ABC_TRANSPORTER_2"/>
    <property type="match status" value="1"/>
</dbReference>
<dbReference type="GO" id="GO:0015807">
    <property type="term" value="P:L-amino acid transport"/>
    <property type="evidence" value="ECO:0007669"/>
    <property type="project" value="TreeGrafter"/>
</dbReference>
<dbReference type="OrthoDB" id="9776369at2"/>
<dbReference type="Gene3D" id="3.40.50.300">
    <property type="entry name" value="P-loop containing nucleotide triphosphate hydrolases"/>
    <property type="match status" value="1"/>
</dbReference>
<dbReference type="InterPro" id="IPR027417">
    <property type="entry name" value="P-loop_NTPase"/>
</dbReference>
<evidence type="ECO:0000313" key="8">
    <source>
        <dbReference type="Proteomes" id="UP000517694"/>
    </source>
</evidence>
<name>A0A7X1HXQ0_9ACTN</name>
<dbReference type="SUPFAM" id="SSF52540">
    <property type="entry name" value="P-loop containing nucleoside triphosphate hydrolases"/>
    <property type="match status" value="1"/>
</dbReference>
<dbReference type="Proteomes" id="UP000517694">
    <property type="component" value="Unassembled WGS sequence"/>
</dbReference>
<organism evidence="7 8">
    <name type="scientific">Streptomyces mexicanus</name>
    <dbReference type="NCBI Taxonomy" id="178566"/>
    <lineage>
        <taxon>Bacteria</taxon>
        <taxon>Bacillati</taxon>
        <taxon>Actinomycetota</taxon>
        <taxon>Actinomycetes</taxon>
        <taxon>Kitasatosporales</taxon>
        <taxon>Streptomycetaceae</taxon>
        <taxon>Streptomyces</taxon>
    </lineage>
</organism>
<dbReference type="AlphaFoldDB" id="A0A7X1HXQ0"/>
<evidence type="ECO:0000259" key="6">
    <source>
        <dbReference type="PROSITE" id="PS50893"/>
    </source>
</evidence>
<keyword evidence="4 7" id="KW-0067">ATP-binding</keyword>
<evidence type="ECO:0000256" key="4">
    <source>
        <dbReference type="ARBA" id="ARBA00022840"/>
    </source>
</evidence>
<proteinExistence type="inferred from homology"/>